<gene>
    <name evidence="1" type="ORF">S12H4_37899</name>
</gene>
<dbReference type="AlphaFoldDB" id="X1TBI9"/>
<protein>
    <submittedName>
        <fullName evidence="1">Uncharacterized protein</fullName>
    </submittedName>
</protein>
<sequence length="55" mass="6577">MKEKMEKIKDHTKGKSPTTSFLIEIFSDDNGKIEKIRKYLKELKLKFDITILKNY</sequence>
<evidence type="ECO:0000313" key="1">
    <source>
        <dbReference type="EMBL" id="GAI88741.1"/>
    </source>
</evidence>
<accession>X1TBI9</accession>
<proteinExistence type="predicted"/>
<name>X1TBI9_9ZZZZ</name>
<organism evidence="1">
    <name type="scientific">marine sediment metagenome</name>
    <dbReference type="NCBI Taxonomy" id="412755"/>
    <lineage>
        <taxon>unclassified sequences</taxon>
        <taxon>metagenomes</taxon>
        <taxon>ecological metagenomes</taxon>
    </lineage>
</organism>
<reference evidence="1" key="1">
    <citation type="journal article" date="2014" name="Front. Microbiol.">
        <title>High frequency of phylogenetically diverse reductive dehalogenase-homologous genes in deep subseafloor sedimentary metagenomes.</title>
        <authorList>
            <person name="Kawai M."/>
            <person name="Futagami T."/>
            <person name="Toyoda A."/>
            <person name="Takaki Y."/>
            <person name="Nishi S."/>
            <person name="Hori S."/>
            <person name="Arai W."/>
            <person name="Tsubouchi T."/>
            <person name="Morono Y."/>
            <person name="Uchiyama I."/>
            <person name="Ito T."/>
            <person name="Fujiyama A."/>
            <person name="Inagaki F."/>
            <person name="Takami H."/>
        </authorList>
    </citation>
    <scope>NUCLEOTIDE SEQUENCE</scope>
    <source>
        <strain evidence="1">Expedition CK06-06</strain>
    </source>
</reference>
<comment type="caution">
    <text evidence="1">The sequence shown here is derived from an EMBL/GenBank/DDBJ whole genome shotgun (WGS) entry which is preliminary data.</text>
</comment>
<dbReference type="EMBL" id="BARW01022762">
    <property type="protein sequence ID" value="GAI88741.1"/>
    <property type="molecule type" value="Genomic_DNA"/>
</dbReference>